<dbReference type="InterPro" id="IPR008979">
    <property type="entry name" value="Galactose-bd-like_sf"/>
</dbReference>
<dbReference type="EMBL" id="FOTJ01000001">
    <property type="protein sequence ID" value="SFL14440.1"/>
    <property type="molecule type" value="Genomic_DNA"/>
</dbReference>
<organism evidence="3 4">
    <name type="scientific">Lactococcus garvieae</name>
    <dbReference type="NCBI Taxonomy" id="1363"/>
    <lineage>
        <taxon>Bacteria</taxon>
        <taxon>Bacillati</taxon>
        <taxon>Bacillota</taxon>
        <taxon>Bacilli</taxon>
        <taxon>Lactobacillales</taxon>
        <taxon>Streptococcaceae</taxon>
        <taxon>Lactococcus</taxon>
    </lineage>
</organism>
<dbReference type="Proteomes" id="UP000504756">
    <property type="component" value="Unassembled WGS sequence"/>
</dbReference>
<dbReference type="SUPFAM" id="SSF49785">
    <property type="entry name" value="Galactose-binding domain-like"/>
    <property type="match status" value="1"/>
</dbReference>
<evidence type="ECO:0000313" key="3">
    <source>
        <dbReference type="EMBL" id="SFL14440.1"/>
    </source>
</evidence>
<dbReference type="EMBL" id="BLXU01000005">
    <property type="protein sequence ID" value="GFO51694.1"/>
    <property type="molecule type" value="Genomic_DNA"/>
</dbReference>
<dbReference type="Proteomes" id="UP000181969">
    <property type="component" value="Unassembled WGS sequence"/>
</dbReference>
<proteinExistence type="predicted"/>
<dbReference type="Proteomes" id="UP001157396">
    <property type="component" value="Unassembled WGS sequence"/>
</dbReference>
<accession>A0A1I4FAW6</accession>
<evidence type="ECO:0000313" key="5">
    <source>
        <dbReference type="Proteomes" id="UP000504756"/>
    </source>
</evidence>
<dbReference type="Gene3D" id="2.60.120.260">
    <property type="entry name" value="Galactose-binding domain-like"/>
    <property type="match status" value="1"/>
</dbReference>
<evidence type="ECO:0000313" key="2">
    <source>
        <dbReference type="EMBL" id="MDH7959578.1"/>
    </source>
</evidence>
<gene>
    <name evidence="1" type="ORF">ikelab_09690</name>
    <name evidence="2" type="ORF">QHR29_03725</name>
    <name evidence="3" type="ORF">SAMN05216438_101509</name>
</gene>
<dbReference type="RefSeq" id="WP_074750315.1">
    <property type="nucleotide sequence ID" value="NZ_AP026069.1"/>
</dbReference>
<dbReference type="EMBL" id="JARYTV010000002">
    <property type="protein sequence ID" value="MDH7959578.1"/>
    <property type="molecule type" value="Genomic_DNA"/>
</dbReference>
<name>A0A1I4FAW6_9LACT</name>
<evidence type="ECO:0000313" key="1">
    <source>
        <dbReference type="EMBL" id="GFO51694.1"/>
    </source>
</evidence>
<reference evidence="1 5" key="2">
    <citation type="submission" date="2020-06" db="EMBL/GenBank/DDBJ databases">
        <title>Draft genome sequence of Lactic acid bacteria from Okinawan-style tofu.</title>
        <authorList>
            <person name="Takara I."/>
            <person name="Ikematsu S."/>
        </authorList>
    </citation>
    <scope>NUCLEOTIDE SEQUENCE [LARGE SCALE GENOMIC DNA]</scope>
    <source>
        <strain evidence="5">lg38</strain>
        <strain evidence="1">Lg38</strain>
    </source>
</reference>
<reference evidence="2" key="3">
    <citation type="submission" date="2023-04" db="EMBL/GenBank/DDBJ databases">
        <title>Genomic analysis of Lactococcus garvieae isolates.</title>
        <authorList>
            <person name="Zhanghang C."/>
        </authorList>
    </citation>
    <scope>NUCLEOTIDE SEQUENCE</scope>
    <source>
        <strain evidence="2">ZB-1</strain>
    </source>
</reference>
<sequence length="278" mass="31877">MIKIELLNKDKENISGKIDHEKEYAPFMAQGNQLCTLGIKEYVYQVGDKIRVTVDEVPGYYMVQLDETLAPSLLYFTQEEWLYEIPLAENLRKSSVDTAFKSARHSLTVRKARSFERTNYQNLSFNAHDQKESSGVYPHASANVETRDESVFFAKNAIDGKCANLSHGSYPFASWGINQQADAELTIDFGRNVEVDQLNLLFRCDFPHDSYWQSVEVTFSNGHCMTFDTEKHTEFQNFKFPTQQTTFIKLGHLNKVQDDSPFPALTQIEVFGKNKPVQ</sequence>
<dbReference type="OrthoDB" id="5674083at2"/>
<evidence type="ECO:0000313" key="4">
    <source>
        <dbReference type="Proteomes" id="UP000181969"/>
    </source>
</evidence>
<protein>
    <recommendedName>
        <fullName evidence="6">Carbohydrate-binding protein</fullName>
    </recommendedName>
</protein>
<dbReference type="AlphaFoldDB" id="A0A1I4FAW6"/>
<evidence type="ECO:0008006" key="6">
    <source>
        <dbReference type="Google" id="ProtNLM"/>
    </source>
</evidence>
<reference evidence="3 4" key="1">
    <citation type="submission" date="2016-10" db="EMBL/GenBank/DDBJ databases">
        <authorList>
            <person name="de Groot N.N."/>
        </authorList>
    </citation>
    <scope>NUCLEOTIDE SEQUENCE [LARGE SCALE GENOMIC DNA]</scope>
    <source>
        <strain evidence="3 4">M79</strain>
    </source>
</reference>